<organism evidence="3 4">
    <name type="scientific">Glarea lozoyensis (strain ATCC 20868 / MF5171)</name>
    <dbReference type="NCBI Taxonomy" id="1116229"/>
    <lineage>
        <taxon>Eukaryota</taxon>
        <taxon>Fungi</taxon>
        <taxon>Dikarya</taxon>
        <taxon>Ascomycota</taxon>
        <taxon>Pezizomycotina</taxon>
        <taxon>Leotiomycetes</taxon>
        <taxon>Helotiales</taxon>
        <taxon>Helotiaceae</taxon>
        <taxon>Glarea</taxon>
    </lineage>
</organism>
<keyword evidence="2" id="KW-0812">Transmembrane</keyword>
<evidence type="ECO:0000313" key="4">
    <source>
        <dbReference type="Proteomes" id="UP000016922"/>
    </source>
</evidence>
<feature type="region of interest" description="Disordered" evidence="1">
    <location>
        <begin position="1"/>
        <end position="31"/>
    </location>
</feature>
<evidence type="ECO:0000313" key="3">
    <source>
        <dbReference type="EMBL" id="EPE33416.1"/>
    </source>
</evidence>
<accession>S3DMU1</accession>
<dbReference type="PANTHER" id="PTHR42069:SF1">
    <property type="entry name" value="MARVEL DOMAIN-CONTAINING PROTEIN"/>
    <property type="match status" value="1"/>
</dbReference>
<dbReference type="PANTHER" id="PTHR42069">
    <property type="entry name" value="HYPHAL ANASTAMOSIS-8 PROTEIN"/>
    <property type="match status" value="1"/>
</dbReference>
<dbReference type="Proteomes" id="UP000016922">
    <property type="component" value="Unassembled WGS sequence"/>
</dbReference>
<dbReference type="OrthoDB" id="5371583at2759"/>
<keyword evidence="2" id="KW-1133">Transmembrane helix</keyword>
<dbReference type="GeneID" id="19465482"/>
<evidence type="ECO:0008006" key="5">
    <source>
        <dbReference type="Google" id="ProtNLM"/>
    </source>
</evidence>
<evidence type="ECO:0000256" key="2">
    <source>
        <dbReference type="SAM" id="Phobius"/>
    </source>
</evidence>
<gene>
    <name evidence="3" type="ORF">GLAREA_06429</name>
</gene>
<proteinExistence type="predicted"/>
<feature type="transmembrane region" description="Helical" evidence="2">
    <location>
        <begin position="201"/>
        <end position="222"/>
    </location>
</feature>
<name>S3DMU1_GLAL2</name>
<dbReference type="EMBL" id="KE145358">
    <property type="protein sequence ID" value="EPE33416.1"/>
    <property type="molecule type" value="Genomic_DNA"/>
</dbReference>
<dbReference type="KEGG" id="glz:GLAREA_06429"/>
<keyword evidence="4" id="KW-1185">Reference proteome</keyword>
<sequence>MAPKIGTPHLSMASEDTIDRDKNPSTPFLNPDESYALQQADEKLKKKIRYLRFIARLAATALAIATVIQESRTLAKYLSTKNIQRGDPPRGPWAKQTSLWPSIMLTSVSAITVLTGLLIMSAYARSIRHANAISLVQTWFVSLVEGAHVITWIVVAILYRVGKSGDDLWGWACSPVAERIQPGFEGLVNFGSVCSRGSSQWRLTLASACLQLLTGIIFYLMWQRRKVKKTMKKNGMFSEA</sequence>
<dbReference type="RefSeq" id="XP_008080033.1">
    <property type="nucleotide sequence ID" value="XM_008081842.1"/>
</dbReference>
<keyword evidence="2" id="KW-0472">Membrane</keyword>
<dbReference type="AlphaFoldDB" id="S3DMU1"/>
<reference evidence="3 4" key="1">
    <citation type="journal article" date="2013" name="BMC Genomics">
        <title>Genomics-driven discovery of the pneumocandin biosynthetic gene cluster in the fungus Glarea lozoyensis.</title>
        <authorList>
            <person name="Chen L."/>
            <person name="Yue Q."/>
            <person name="Zhang X."/>
            <person name="Xiang M."/>
            <person name="Wang C."/>
            <person name="Li S."/>
            <person name="Che Y."/>
            <person name="Ortiz-Lopez F.J."/>
            <person name="Bills G.F."/>
            <person name="Liu X."/>
            <person name="An Z."/>
        </authorList>
    </citation>
    <scope>NUCLEOTIDE SEQUENCE [LARGE SCALE GENOMIC DNA]</scope>
    <source>
        <strain evidence="4">ATCC 20868 / MF5171</strain>
    </source>
</reference>
<feature type="transmembrane region" description="Helical" evidence="2">
    <location>
        <begin position="50"/>
        <end position="68"/>
    </location>
</feature>
<evidence type="ECO:0000256" key="1">
    <source>
        <dbReference type="SAM" id="MobiDB-lite"/>
    </source>
</evidence>
<feature type="transmembrane region" description="Helical" evidence="2">
    <location>
        <begin position="99"/>
        <end position="124"/>
    </location>
</feature>
<dbReference type="eggNOG" id="ENOG502SUZ3">
    <property type="taxonomic scope" value="Eukaryota"/>
</dbReference>
<feature type="transmembrane region" description="Helical" evidence="2">
    <location>
        <begin position="136"/>
        <end position="159"/>
    </location>
</feature>
<dbReference type="HOGENOM" id="CLU_080221_0_0_1"/>
<dbReference type="STRING" id="1116229.S3DMU1"/>
<protein>
    <recommendedName>
        <fullName evidence="5">MARVEL domain-containing protein</fullName>
    </recommendedName>
</protein>